<accession>A0A078B5G7</accession>
<evidence type="ECO:0000313" key="3">
    <source>
        <dbReference type="EMBL" id="CDW89669.1"/>
    </source>
</evidence>
<dbReference type="GO" id="GO:0006412">
    <property type="term" value="P:translation"/>
    <property type="evidence" value="ECO:0007669"/>
    <property type="project" value="InterPro"/>
</dbReference>
<keyword evidence="1 3" id="KW-0689">Ribosomal protein</keyword>
<evidence type="ECO:0000313" key="4">
    <source>
        <dbReference type="Proteomes" id="UP000039865"/>
    </source>
</evidence>
<keyword evidence="4" id="KW-1185">Reference proteome</keyword>
<dbReference type="GO" id="GO:0003735">
    <property type="term" value="F:structural constituent of ribosome"/>
    <property type="evidence" value="ECO:0007669"/>
    <property type="project" value="InterPro"/>
</dbReference>
<protein>
    <submittedName>
        <fullName evidence="3">40s ribosomal protein s24</fullName>
    </submittedName>
</protein>
<evidence type="ECO:0000256" key="1">
    <source>
        <dbReference type="ARBA" id="ARBA00022980"/>
    </source>
</evidence>
<dbReference type="GO" id="GO:1990904">
    <property type="term" value="C:ribonucleoprotein complex"/>
    <property type="evidence" value="ECO:0007669"/>
    <property type="project" value="UniProtKB-KW"/>
</dbReference>
<dbReference type="EMBL" id="CCKQ01017771">
    <property type="protein sequence ID" value="CDW89669.1"/>
    <property type="molecule type" value="Genomic_DNA"/>
</dbReference>
<dbReference type="InterPro" id="IPR053709">
    <property type="entry name" value="eRP_eS24_sf"/>
</dbReference>
<dbReference type="InParanoid" id="A0A078B5G7"/>
<dbReference type="Proteomes" id="UP000039865">
    <property type="component" value="Unassembled WGS sequence"/>
</dbReference>
<organism evidence="3 4">
    <name type="scientific">Stylonychia lemnae</name>
    <name type="common">Ciliate</name>
    <dbReference type="NCBI Taxonomy" id="5949"/>
    <lineage>
        <taxon>Eukaryota</taxon>
        <taxon>Sar</taxon>
        <taxon>Alveolata</taxon>
        <taxon>Ciliophora</taxon>
        <taxon>Intramacronucleata</taxon>
        <taxon>Spirotrichea</taxon>
        <taxon>Stichotrichia</taxon>
        <taxon>Sporadotrichida</taxon>
        <taxon>Oxytrichidae</taxon>
        <taxon>Stylonychinae</taxon>
        <taxon>Stylonychia</taxon>
    </lineage>
</organism>
<dbReference type="GO" id="GO:0005840">
    <property type="term" value="C:ribosome"/>
    <property type="evidence" value="ECO:0007669"/>
    <property type="project" value="UniProtKB-KW"/>
</dbReference>
<dbReference type="Gene3D" id="3.30.70.3370">
    <property type="match status" value="1"/>
</dbReference>
<reference evidence="3 4" key="1">
    <citation type="submission" date="2014-06" db="EMBL/GenBank/DDBJ databases">
        <authorList>
            <person name="Swart Estienne"/>
        </authorList>
    </citation>
    <scope>NUCLEOTIDE SEQUENCE [LARGE SCALE GENOMIC DNA]</scope>
    <source>
        <strain evidence="3 4">130c</strain>
    </source>
</reference>
<dbReference type="InterPro" id="IPR001976">
    <property type="entry name" value="Ribosomal_eS24"/>
</dbReference>
<dbReference type="InterPro" id="IPR012678">
    <property type="entry name" value="Ribosomal_uL23/eL15/eS24_sf"/>
</dbReference>
<dbReference type="AlphaFoldDB" id="A0A078B5G7"/>
<dbReference type="OrthoDB" id="10251131at2759"/>
<dbReference type="Pfam" id="PF01282">
    <property type="entry name" value="Ribosomal_S24e"/>
    <property type="match status" value="1"/>
</dbReference>
<dbReference type="FunCoup" id="A0A078B5G7">
    <property type="interactions" value="478"/>
</dbReference>
<gene>
    <name evidence="3" type="primary">Contig16180.g17242</name>
    <name evidence="3" type="ORF">STYLEM_18806</name>
</gene>
<proteinExistence type="inferred from homology"/>
<keyword evidence="2" id="KW-0687">Ribonucleoprotein</keyword>
<dbReference type="PANTHER" id="PTHR10496">
    <property type="entry name" value="40S RIBOSOMAL PROTEIN S24"/>
    <property type="match status" value="1"/>
</dbReference>
<dbReference type="SUPFAM" id="SSF54189">
    <property type="entry name" value="Ribosomal proteins S24e, L23 and L15e"/>
    <property type="match status" value="1"/>
</dbReference>
<dbReference type="HAMAP" id="MF_00545">
    <property type="entry name" value="Ribosomal_eS24"/>
    <property type="match status" value="1"/>
</dbReference>
<evidence type="ECO:0000256" key="2">
    <source>
        <dbReference type="ARBA" id="ARBA00023274"/>
    </source>
</evidence>
<name>A0A078B5G7_STYLE</name>
<dbReference type="OMA" id="IRVKKYM"/>
<sequence length="134" mass="15143">MSDQKFILYARKFMKNPLLGRRQCVVELVHPEMANVPKAQIKTKLAALLKSKEEQIAIFGLKTKFGGGRTTGFATIYDSVDLRKKYDSKKMLRRDGYLIRAKSSRKQRKEIKGRVLKVRGIAKAKAASSGGKKK</sequence>